<reference evidence="15" key="1">
    <citation type="submission" date="2021-10" db="EMBL/GenBank/DDBJ databases">
        <title>Tropical sea cucumber genome reveals ecological adaptation and Cuvierian tubules defense mechanism.</title>
        <authorList>
            <person name="Chen T."/>
        </authorList>
    </citation>
    <scope>NUCLEOTIDE SEQUENCE</scope>
    <source>
        <strain evidence="15">Nanhai2018</strain>
        <tissue evidence="15">Muscle</tissue>
    </source>
</reference>
<evidence type="ECO:0000256" key="1">
    <source>
        <dbReference type="ARBA" id="ARBA00012513"/>
    </source>
</evidence>
<evidence type="ECO:0000256" key="3">
    <source>
        <dbReference type="ARBA" id="ARBA00022679"/>
    </source>
</evidence>
<evidence type="ECO:0000256" key="7">
    <source>
        <dbReference type="ARBA" id="ARBA00023193"/>
    </source>
</evidence>
<dbReference type="GO" id="GO:0017148">
    <property type="term" value="P:negative regulation of translation"/>
    <property type="evidence" value="ECO:0007669"/>
    <property type="project" value="UniProtKB-KW"/>
</dbReference>
<keyword evidence="6 11" id="KW-0067">ATP-binding</keyword>
<dbReference type="SMART" id="SM00220">
    <property type="entry name" value="S_TKc"/>
    <property type="match status" value="1"/>
</dbReference>
<keyword evidence="4 11" id="KW-0547">Nucleotide-binding</keyword>
<accession>A0A9Q1BXY7</accession>
<feature type="compositionally biased region" description="Low complexity" evidence="13">
    <location>
        <begin position="94"/>
        <end position="103"/>
    </location>
</feature>
<dbReference type="InterPro" id="IPR011009">
    <property type="entry name" value="Kinase-like_dom_sf"/>
</dbReference>
<dbReference type="InterPro" id="IPR008271">
    <property type="entry name" value="Ser/Thr_kinase_AS"/>
</dbReference>
<evidence type="ECO:0000256" key="11">
    <source>
        <dbReference type="PROSITE-ProRule" id="PRU10141"/>
    </source>
</evidence>
<dbReference type="Gene3D" id="3.30.200.20">
    <property type="entry name" value="Phosphorylase Kinase, domain 1"/>
    <property type="match status" value="1"/>
</dbReference>
<feature type="binding site" evidence="11">
    <location>
        <position position="45"/>
    </location>
    <ligand>
        <name>ATP</name>
        <dbReference type="ChEBI" id="CHEBI:30616"/>
    </ligand>
</feature>
<keyword evidence="15" id="KW-0648">Protein biosynthesis</keyword>
<evidence type="ECO:0000256" key="5">
    <source>
        <dbReference type="ARBA" id="ARBA00022777"/>
    </source>
</evidence>
<dbReference type="OrthoDB" id="1405469at2759"/>
<dbReference type="SUPFAM" id="SSF56112">
    <property type="entry name" value="Protein kinase-like (PK-like)"/>
    <property type="match status" value="1"/>
</dbReference>
<dbReference type="InterPro" id="IPR050339">
    <property type="entry name" value="CC_SR_Kinase"/>
</dbReference>
<dbReference type="PROSITE" id="PS00107">
    <property type="entry name" value="PROTEIN_KINASE_ATP"/>
    <property type="match status" value="1"/>
</dbReference>
<comment type="catalytic activity">
    <reaction evidence="9">
        <text>L-threonyl-[protein] + ATP = O-phospho-L-threonyl-[protein] + ADP + H(+)</text>
        <dbReference type="Rhea" id="RHEA:46608"/>
        <dbReference type="Rhea" id="RHEA-COMP:11060"/>
        <dbReference type="Rhea" id="RHEA-COMP:11605"/>
        <dbReference type="ChEBI" id="CHEBI:15378"/>
        <dbReference type="ChEBI" id="CHEBI:30013"/>
        <dbReference type="ChEBI" id="CHEBI:30616"/>
        <dbReference type="ChEBI" id="CHEBI:61977"/>
        <dbReference type="ChEBI" id="CHEBI:456216"/>
        <dbReference type="EC" id="2.7.11.1"/>
    </reaction>
    <physiologicalReaction direction="left-to-right" evidence="9">
        <dbReference type="Rhea" id="RHEA:46609"/>
    </physiologicalReaction>
</comment>
<dbReference type="GO" id="GO:0003743">
    <property type="term" value="F:translation initiation factor activity"/>
    <property type="evidence" value="ECO:0007669"/>
    <property type="project" value="UniProtKB-KW"/>
</dbReference>
<dbReference type="EC" id="2.7.11.1" evidence="1"/>
<dbReference type="InterPro" id="IPR017441">
    <property type="entry name" value="Protein_kinase_ATP_BS"/>
</dbReference>
<dbReference type="PANTHER" id="PTHR11042">
    <property type="entry name" value="EUKARYOTIC TRANSLATION INITIATION FACTOR 2-ALPHA KINASE EIF2-ALPHA KINASE -RELATED"/>
    <property type="match status" value="1"/>
</dbReference>
<dbReference type="Proteomes" id="UP001152320">
    <property type="component" value="Chromosome 10"/>
</dbReference>
<comment type="caution">
    <text evidence="15">The sequence shown here is derived from an EMBL/GenBank/DDBJ whole genome shotgun (WGS) entry which is preliminary data.</text>
</comment>
<evidence type="ECO:0000256" key="12">
    <source>
        <dbReference type="RuleBase" id="RU000304"/>
    </source>
</evidence>
<keyword evidence="7" id="KW-0652">Protein synthesis inhibitor</keyword>
<dbReference type="EMBL" id="JAIZAY010000010">
    <property type="protein sequence ID" value="KAJ8034670.1"/>
    <property type="molecule type" value="Genomic_DNA"/>
</dbReference>
<feature type="domain" description="Protein kinase" evidence="14">
    <location>
        <begin position="15"/>
        <end position="353"/>
    </location>
</feature>
<name>A0A9Q1BXY7_HOLLE</name>
<evidence type="ECO:0000256" key="13">
    <source>
        <dbReference type="SAM" id="MobiDB-lite"/>
    </source>
</evidence>
<dbReference type="PANTHER" id="PTHR11042:SF160">
    <property type="entry name" value="EUKARYOTIC TRANSLATION INITIATION FACTOR 2-ALPHA KINASE 1"/>
    <property type="match status" value="1"/>
</dbReference>
<dbReference type="PROSITE" id="PS50890">
    <property type="entry name" value="PUA"/>
    <property type="match status" value="1"/>
</dbReference>
<evidence type="ECO:0000313" key="15">
    <source>
        <dbReference type="EMBL" id="KAJ8034670.1"/>
    </source>
</evidence>
<keyword evidence="2 12" id="KW-0723">Serine/threonine-protein kinase</keyword>
<sequence length="458" mass="52091">MEESMLHCGRYERDFEEILKIGKGGGGKVIKVRHRLDNQIYAVKKIKIKSTDNLSIEQICREVKTLAEVSNSSCPSIVRYHTAWFESTDEADSEPSSQESVSTSEDDSPVQTNWSNGSGELKFSPLEPTPKIVEMVHSNDSQDEIVFEGSQDADNASQMRYMLYIQMELCGQPLSEWLEGRNKDGQPAVSKKQNLDILRQLLEGLHSLHQKDIIHRDLKPSNIFVTSHEPHVKIGDFGFSRKIICREEKDDELSSDVGTALYMAPEVKDGNDYDTKADMFSLGILLCELFSPFTTECERCMTILQLRETQCVTLEFRERWPDMADLIEQLIREDTTQRPNASQLLDIPEHKQLRPGDVVIERLTSQIENLTSKFKQLKGSVQKQFLASARAYNDGGPADCGDTADKKYVDDKDYGSYDKKEDNKNSEGKDDTDLKDIEDKENHVGHEDNEFIEIDEMA</sequence>
<dbReference type="GO" id="GO:0005524">
    <property type="term" value="F:ATP binding"/>
    <property type="evidence" value="ECO:0007669"/>
    <property type="project" value="UniProtKB-UniRule"/>
</dbReference>
<feature type="compositionally biased region" description="Polar residues" evidence="13">
    <location>
        <begin position="109"/>
        <end position="118"/>
    </location>
</feature>
<evidence type="ECO:0000256" key="9">
    <source>
        <dbReference type="ARBA" id="ARBA00048659"/>
    </source>
</evidence>
<dbReference type="PROSITE" id="PS50011">
    <property type="entry name" value="PROTEIN_KINASE_DOM"/>
    <property type="match status" value="1"/>
</dbReference>
<dbReference type="PROSITE" id="PS00108">
    <property type="entry name" value="PROTEIN_KINASE_ST"/>
    <property type="match status" value="1"/>
</dbReference>
<keyword evidence="16" id="KW-1185">Reference proteome</keyword>
<evidence type="ECO:0000256" key="4">
    <source>
        <dbReference type="ARBA" id="ARBA00022741"/>
    </source>
</evidence>
<dbReference type="GO" id="GO:0005737">
    <property type="term" value="C:cytoplasm"/>
    <property type="evidence" value="ECO:0007669"/>
    <property type="project" value="TreeGrafter"/>
</dbReference>
<dbReference type="AlphaFoldDB" id="A0A9Q1BXY7"/>
<evidence type="ECO:0000259" key="14">
    <source>
        <dbReference type="PROSITE" id="PS50011"/>
    </source>
</evidence>
<evidence type="ECO:0000313" key="16">
    <source>
        <dbReference type="Proteomes" id="UP001152320"/>
    </source>
</evidence>
<proteinExistence type="inferred from homology"/>
<comment type="catalytic activity">
    <reaction evidence="10">
        <text>L-seryl-[protein] + ATP = O-phospho-L-seryl-[protein] + ADP + H(+)</text>
        <dbReference type="Rhea" id="RHEA:17989"/>
        <dbReference type="Rhea" id="RHEA-COMP:9863"/>
        <dbReference type="Rhea" id="RHEA-COMP:11604"/>
        <dbReference type="ChEBI" id="CHEBI:15378"/>
        <dbReference type="ChEBI" id="CHEBI:29999"/>
        <dbReference type="ChEBI" id="CHEBI:30616"/>
        <dbReference type="ChEBI" id="CHEBI:83421"/>
        <dbReference type="ChEBI" id="CHEBI:456216"/>
        <dbReference type="EC" id="2.7.11.1"/>
    </reaction>
    <physiologicalReaction direction="left-to-right" evidence="10">
        <dbReference type="Rhea" id="RHEA:17990"/>
    </physiologicalReaction>
</comment>
<evidence type="ECO:0000256" key="2">
    <source>
        <dbReference type="ARBA" id="ARBA00022527"/>
    </source>
</evidence>
<dbReference type="InterPro" id="IPR000719">
    <property type="entry name" value="Prot_kinase_dom"/>
</dbReference>
<dbReference type="GO" id="GO:0004694">
    <property type="term" value="F:eukaryotic translation initiation factor 2alpha kinase activity"/>
    <property type="evidence" value="ECO:0007669"/>
    <property type="project" value="TreeGrafter"/>
</dbReference>
<keyword evidence="5 15" id="KW-0418">Kinase</keyword>
<evidence type="ECO:0000256" key="6">
    <source>
        <dbReference type="ARBA" id="ARBA00022840"/>
    </source>
</evidence>
<dbReference type="Pfam" id="PF00069">
    <property type="entry name" value="Pkinase"/>
    <property type="match status" value="2"/>
</dbReference>
<gene>
    <name evidence="15" type="ORF">HOLleu_21602</name>
</gene>
<evidence type="ECO:0000256" key="8">
    <source>
        <dbReference type="ARBA" id="ARBA00037982"/>
    </source>
</evidence>
<dbReference type="Gene3D" id="1.10.510.10">
    <property type="entry name" value="Transferase(Phosphotransferase) domain 1"/>
    <property type="match status" value="1"/>
</dbReference>
<comment type="similarity">
    <text evidence="8">Belongs to the protein kinase superfamily. Ser/Thr protein kinase family. GCN2 subfamily.</text>
</comment>
<feature type="compositionally biased region" description="Basic and acidic residues" evidence="13">
    <location>
        <begin position="403"/>
        <end position="449"/>
    </location>
</feature>
<keyword evidence="15" id="KW-0396">Initiation factor</keyword>
<feature type="region of interest" description="Disordered" evidence="13">
    <location>
        <begin position="88"/>
        <end position="125"/>
    </location>
</feature>
<evidence type="ECO:0000256" key="10">
    <source>
        <dbReference type="ARBA" id="ARBA00048977"/>
    </source>
</evidence>
<feature type="region of interest" description="Disordered" evidence="13">
    <location>
        <begin position="392"/>
        <end position="458"/>
    </location>
</feature>
<protein>
    <recommendedName>
        <fullName evidence="1">non-specific serine/threonine protein kinase</fullName>
        <ecNumber evidence="1">2.7.11.1</ecNumber>
    </recommendedName>
</protein>
<dbReference type="GO" id="GO:0005634">
    <property type="term" value="C:nucleus"/>
    <property type="evidence" value="ECO:0007669"/>
    <property type="project" value="TreeGrafter"/>
</dbReference>
<organism evidence="15 16">
    <name type="scientific">Holothuria leucospilota</name>
    <name type="common">Black long sea cucumber</name>
    <name type="synonym">Mertensiothuria leucospilota</name>
    <dbReference type="NCBI Taxonomy" id="206669"/>
    <lineage>
        <taxon>Eukaryota</taxon>
        <taxon>Metazoa</taxon>
        <taxon>Echinodermata</taxon>
        <taxon>Eleutherozoa</taxon>
        <taxon>Echinozoa</taxon>
        <taxon>Holothuroidea</taxon>
        <taxon>Aspidochirotacea</taxon>
        <taxon>Aspidochirotida</taxon>
        <taxon>Holothuriidae</taxon>
        <taxon>Holothuria</taxon>
    </lineage>
</organism>
<keyword evidence="3" id="KW-0808">Transferase</keyword>